<dbReference type="RefSeq" id="WP_379593723.1">
    <property type="nucleotide sequence ID" value="NZ_JBHTKK010000024.1"/>
</dbReference>
<proteinExistence type="predicted"/>
<feature type="chain" id="PRO_5045811446" evidence="2">
    <location>
        <begin position="23"/>
        <end position="395"/>
    </location>
</feature>
<evidence type="ECO:0000313" key="3">
    <source>
        <dbReference type="EMBL" id="MFD1067593.1"/>
    </source>
</evidence>
<sequence>MKLKVCFALFIVFILLVGCSSNEEYSGNDVPSDISEENYEKFVEEYETYEERVRESDGEYLSSDSERGLATDLYDIAWESRKKVDNGEDAILTTTEDELLDNFTTLYALKENEDTAYMFINDTKYDEPSEYAIILEENIIDTLELDKNSITAEMVNGDNDFADNNDTSEANEELNPDYEPEFFNPTEWDNCINSQAYTVEECIDIDEYYASEEGQRELQEAEKQQEEELEADIQEEVELEERHQREMENEEKQQQIDDIYGSQDDSEVEEEITEPEYNKVEGLESTLQSISDLLYEVQSINSDALALEISEEDADETIRLLSEETESLSSIIDNPEANNHLGEDGMENIEKIISSLEEVIASEDLVIDDPMSTQNIQAAEATVSDAISIIGIISY</sequence>
<keyword evidence="1" id="KW-0175">Coiled coil</keyword>
<name>A0ABW3NJT1_9BACI</name>
<comment type="caution">
    <text evidence="3">The sequence shown here is derived from an EMBL/GenBank/DDBJ whole genome shotgun (WGS) entry which is preliminary data.</text>
</comment>
<evidence type="ECO:0000256" key="1">
    <source>
        <dbReference type="SAM" id="Coils"/>
    </source>
</evidence>
<dbReference type="Proteomes" id="UP001597041">
    <property type="component" value="Unassembled WGS sequence"/>
</dbReference>
<accession>A0ABW3NJT1</accession>
<dbReference type="PROSITE" id="PS51257">
    <property type="entry name" value="PROKAR_LIPOPROTEIN"/>
    <property type="match status" value="1"/>
</dbReference>
<feature type="signal peptide" evidence="2">
    <location>
        <begin position="1"/>
        <end position="22"/>
    </location>
</feature>
<reference evidence="4" key="1">
    <citation type="journal article" date="2019" name="Int. J. Syst. Evol. Microbiol.">
        <title>The Global Catalogue of Microorganisms (GCM) 10K type strain sequencing project: providing services to taxonomists for standard genome sequencing and annotation.</title>
        <authorList>
            <consortium name="The Broad Institute Genomics Platform"/>
            <consortium name="The Broad Institute Genome Sequencing Center for Infectious Disease"/>
            <person name="Wu L."/>
            <person name="Ma J."/>
        </authorList>
    </citation>
    <scope>NUCLEOTIDE SEQUENCE [LARGE SCALE GENOMIC DNA]</scope>
    <source>
        <strain evidence="4">CCUG 56608</strain>
    </source>
</reference>
<gene>
    <name evidence="3" type="ORF">ACFQ19_16415</name>
</gene>
<keyword evidence="4" id="KW-1185">Reference proteome</keyword>
<feature type="coiled-coil region" evidence="1">
    <location>
        <begin position="209"/>
        <end position="253"/>
    </location>
</feature>
<keyword evidence="2" id="KW-0732">Signal</keyword>
<feature type="coiled-coil region" evidence="1">
    <location>
        <begin position="32"/>
        <end position="59"/>
    </location>
</feature>
<organism evidence="3 4">
    <name type="scientific">Oceanobacillus locisalsi</name>
    <dbReference type="NCBI Taxonomy" id="546107"/>
    <lineage>
        <taxon>Bacteria</taxon>
        <taxon>Bacillati</taxon>
        <taxon>Bacillota</taxon>
        <taxon>Bacilli</taxon>
        <taxon>Bacillales</taxon>
        <taxon>Bacillaceae</taxon>
        <taxon>Oceanobacillus</taxon>
    </lineage>
</organism>
<evidence type="ECO:0000313" key="4">
    <source>
        <dbReference type="Proteomes" id="UP001597041"/>
    </source>
</evidence>
<dbReference type="EMBL" id="JBHTKK010000024">
    <property type="protein sequence ID" value="MFD1067593.1"/>
    <property type="molecule type" value="Genomic_DNA"/>
</dbReference>
<protein>
    <submittedName>
        <fullName evidence="3">Uncharacterized protein</fullName>
    </submittedName>
</protein>
<evidence type="ECO:0000256" key="2">
    <source>
        <dbReference type="SAM" id="SignalP"/>
    </source>
</evidence>